<dbReference type="KEGG" id="ang:An11g08380"/>
<dbReference type="VEuPathDB" id="FungiDB:An11g08380"/>
<organism evidence="1">
    <name type="scientific">Aspergillus niger</name>
    <dbReference type="NCBI Taxonomy" id="5061"/>
    <lineage>
        <taxon>Eukaryota</taxon>
        <taxon>Fungi</taxon>
        <taxon>Dikarya</taxon>
        <taxon>Ascomycota</taxon>
        <taxon>Pezizomycotina</taxon>
        <taxon>Eurotiomycetes</taxon>
        <taxon>Eurotiomycetidae</taxon>
        <taxon>Eurotiales</taxon>
        <taxon>Aspergillaceae</taxon>
        <taxon>Aspergillus</taxon>
        <taxon>Aspergillus subgen. Circumdati</taxon>
    </lineage>
</organism>
<dbReference type="AlphaFoldDB" id="A0AAJ8BXS7"/>
<proteinExistence type="predicted"/>
<gene>
    <name evidence="1" type="ORF">An11g08380</name>
</gene>
<reference evidence="1" key="2">
    <citation type="submission" date="2025-08" db="UniProtKB">
        <authorList>
            <consortium name="RefSeq"/>
        </authorList>
    </citation>
    <scope>IDENTIFICATION</scope>
</reference>
<sequence length="95" mass="10772">MPDLSFVILASKGAPGTRSIAILSTASAYEVEDLLRDVQRRLNFQALEELNNENIGMNQLWEVELFDTRRNGATWIICSTTAHNWKYFDLAEIPA</sequence>
<dbReference type="RefSeq" id="XP_059604351.1">
    <property type="nucleotide sequence ID" value="XM_059750447.1"/>
</dbReference>
<dbReference type="GeneID" id="84592374"/>
<name>A0AAJ8BXS7_ASPNG</name>
<evidence type="ECO:0000313" key="1">
    <source>
        <dbReference type="RefSeq" id="XP_059604351.1"/>
    </source>
</evidence>
<accession>A0AAJ8BXS7</accession>
<protein>
    <submittedName>
        <fullName evidence="1">Uncharacterized protein</fullName>
    </submittedName>
</protein>
<reference evidence="1" key="1">
    <citation type="submission" date="2025-02" db="EMBL/GenBank/DDBJ databases">
        <authorList>
            <consortium name="NCBI Genome Project"/>
        </authorList>
    </citation>
    <scope>NUCLEOTIDE SEQUENCE</scope>
</reference>